<evidence type="ECO:0000313" key="3">
    <source>
        <dbReference type="EMBL" id="CAG8541945.1"/>
    </source>
</evidence>
<sequence>MDEAARDQKVAAAKKKLKKYQKKKKGVGSVDSTKSTRKTSSESAAPTGDGKNSVASDSGSVKADGTDEKEQETTKIVEDSNANFSAPKSIDSDVVETQDSQDYSDYIPQSPSVTSLGTHSSLIEGLQPISQPHGQQSQPNLLSNNIDLTTVESILPPAANLEEPLTPEALANICHMQQQTIALLVDDKAASASDLEKYSAMEDRYKRSEELLAEGQLLVDALRRQNSELEEKIRNGENRLIEAGEQREKILESLQSQLEKDNKQLMSQLNTKDSIIEQLTQEKANARSVSDEVEALRKTLQDKEDRCEALEIELSNLRHKFTNTEQLFSENVVKLSEAERVSRETQAKCESMNQEIQLLKDERNELTQKVETLSSSLETKEVEALYLTEQVSSNTSVIDELKLERDNFSKELQTVQSENSKLTRRIKDITTKIDGLSSDNHNLIAQLTELREKVIEISNDKLQLAEEVDKEKSRAARLEREVNIFKENLESMKVNAVEEKYDADITNGTTRKIIYEENQLSLNSKEISDSSNIEELKQQLFKERQKSLNLTLQIKRMADSNNNIKVTRQIDHQTSSPPNSASRRYSFSQFSGDFEIGKCSGCIGE</sequence>
<accession>A0A9N9AVR7</accession>
<evidence type="ECO:0000313" key="4">
    <source>
        <dbReference type="Proteomes" id="UP000789375"/>
    </source>
</evidence>
<protein>
    <submittedName>
        <fullName evidence="3">16462_t:CDS:1</fullName>
    </submittedName>
</protein>
<name>A0A9N9AVR7_FUNMO</name>
<evidence type="ECO:0000256" key="2">
    <source>
        <dbReference type="SAM" id="MobiDB-lite"/>
    </source>
</evidence>
<feature type="region of interest" description="Disordered" evidence="2">
    <location>
        <begin position="1"/>
        <end position="119"/>
    </location>
</feature>
<keyword evidence="4" id="KW-1185">Reference proteome</keyword>
<evidence type="ECO:0000256" key="1">
    <source>
        <dbReference type="SAM" id="Coils"/>
    </source>
</evidence>
<feature type="coiled-coil region" evidence="1">
    <location>
        <begin position="212"/>
        <end position="495"/>
    </location>
</feature>
<reference evidence="3" key="1">
    <citation type="submission" date="2021-06" db="EMBL/GenBank/DDBJ databases">
        <authorList>
            <person name="Kallberg Y."/>
            <person name="Tangrot J."/>
            <person name="Rosling A."/>
        </authorList>
    </citation>
    <scope>NUCLEOTIDE SEQUENCE</scope>
    <source>
        <strain evidence="3">87-6 pot B 2015</strain>
    </source>
</reference>
<organism evidence="3 4">
    <name type="scientific">Funneliformis mosseae</name>
    <name type="common">Endomycorrhizal fungus</name>
    <name type="synonym">Glomus mosseae</name>
    <dbReference type="NCBI Taxonomy" id="27381"/>
    <lineage>
        <taxon>Eukaryota</taxon>
        <taxon>Fungi</taxon>
        <taxon>Fungi incertae sedis</taxon>
        <taxon>Mucoromycota</taxon>
        <taxon>Glomeromycotina</taxon>
        <taxon>Glomeromycetes</taxon>
        <taxon>Glomerales</taxon>
        <taxon>Glomeraceae</taxon>
        <taxon>Funneliformis</taxon>
    </lineage>
</organism>
<feature type="compositionally biased region" description="Basic residues" evidence="2">
    <location>
        <begin position="12"/>
        <end position="26"/>
    </location>
</feature>
<feature type="compositionally biased region" description="Polar residues" evidence="2">
    <location>
        <begin position="95"/>
        <end position="119"/>
    </location>
</feature>
<keyword evidence="1" id="KW-0175">Coiled coil</keyword>
<dbReference type="EMBL" id="CAJVPP010001219">
    <property type="protein sequence ID" value="CAG8541945.1"/>
    <property type="molecule type" value="Genomic_DNA"/>
</dbReference>
<dbReference type="Proteomes" id="UP000789375">
    <property type="component" value="Unassembled WGS sequence"/>
</dbReference>
<gene>
    <name evidence="3" type="ORF">FMOSSE_LOCUS6022</name>
</gene>
<feature type="compositionally biased region" description="Basic and acidic residues" evidence="2">
    <location>
        <begin position="64"/>
        <end position="78"/>
    </location>
</feature>
<proteinExistence type="predicted"/>
<dbReference type="AlphaFoldDB" id="A0A9N9AVR7"/>
<comment type="caution">
    <text evidence="3">The sequence shown here is derived from an EMBL/GenBank/DDBJ whole genome shotgun (WGS) entry which is preliminary data.</text>
</comment>